<evidence type="ECO:0000313" key="2">
    <source>
        <dbReference type="EMBL" id="GAL94576.1"/>
    </source>
</evidence>
<dbReference type="InterPro" id="IPR002850">
    <property type="entry name" value="PIN_toxin-like"/>
</dbReference>
<proteinExistence type="predicted"/>
<dbReference type="PANTHER" id="PTHR34610:SF4">
    <property type="entry name" value="SLL8027 PROTEIN"/>
    <property type="match status" value="1"/>
</dbReference>
<name>A0A0A1VZ76_MICAE</name>
<gene>
    <name evidence="2" type="ORF">N44_03156</name>
</gene>
<dbReference type="PANTHER" id="PTHR34610">
    <property type="entry name" value="SSL7007 PROTEIN"/>
    <property type="match status" value="1"/>
</dbReference>
<dbReference type="AlphaFoldDB" id="A0A0A1VZ76"/>
<comment type="caution">
    <text evidence="2">The sequence shown here is derived from an EMBL/GenBank/DDBJ whole genome shotgun (WGS) entry which is preliminary data.</text>
</comment>
<reference evidence="3" key="1">
    <citation type="journal article" date="2015" name="Genome">
        <title>Whole Genome Sequence of the Non-Microcystin-Producing Microcystis aeruginosa Strain NIES-44.</title>
        <authorList>
            <person name="Okano K."/>
            <person name="Miyata N."/>
            <person name="Ozaki Y."/>
        </authorList>
    </citation>
    <scope>NUCLEOTIDE SEQUENCE [LARGE SCALE GENOMIC DNA]</scope>
    <source>
        <strain evidence="3">NIES-44</strain>
    </source>
</reference>
<organism evidence="2 3">
    <name type="scientific">Microcystis aeruginosa NIES-44</name>
    <dbReference type="NCBI Taxonomy" id="449439"/>
    <lineage>
        <taxon>Bacteria</taxon>
        <taxon>Bacillati</taxon>
        <taxon>Cyanobacteriota</taxon>
        <taxon>Cyanophyceae</taxon>
        <taxon>Oscillatoriophycideae</taxon>
        <taxon>Chroococcales</taxon>
        <taxon>Microcystaceae</taxon>
        <taxon>Microcystis</taxon>
    </lineage>
</organism>
<sequence length="145" mass="16568">MSKVRYVFDTNVIISSLLFEGSNPDLAIRYALQNGNILFSLELIEEIDEVLSRAKFRKYITDEEREEFLDSFIDRGILIEVVDVVKECRDAKDDKILELSLSGKADLIISGDKDLLVLNPFRSIQIQSVEQFLKSVGHYPPNKEA</sequence>
<dbReference type="SUPFAM" id="SSF88723">
    <property type="entry name" value="PIN domain-like"/>
    <property type="match status" value="1"/>
</dbReference>
<dbReference type="Pfam" id="PF13470">
    <property type="entry name" value="PIN_3"/>
    <property type="match status" value="1"/>
</dbReference>
<dbReference type="InterPro" id="IPR029060">
    <property type="entry name" value="PIN-like_dom_sf"/>
</dbReference>
<feature type="domain" description="PIN" evidence="1">
    <location>
        <begin position="4"/>
        <end position="117"/>
    </location>
</feature>
<evidence type="ECO:0000313" key="3">
    <source>
        <dbReference type="Proteomes" id="UP000030321"/>
    </source>
</evidence>
<dbReference type="SMART" id="SM00670">
    <property type="entry name" value="PINc"/>
    <property type="match status" value="1"/>
</dbReference>
<dbReference type="NCBIfam" id="TIGR00305">
    <property type="entry name" value="putative toxin-antitoxin system toxin component, PIN family"/>
    <property type="match status" value="1"/>
</dbReference>
<dbReference type="InterPro" id="IPR002716">
    <property type="entry name" value="PIN_dom"/>
</dbReference>
<dbReference type="Proteomes" id="UP000030321">
    <property type="component" value="Unassembled WGS sequence"/>
</dbReference>
<evidence type="ECO:0000259" key="1">
    <source>
        <dbReference type="SMART" id="SM00670"/>
    </source>
</evidence>
<protein>
    <recommendedName>
        <fullName evidence="1">PIN domain-containing protein</fullName>
    </recommendedName>
</protein>
<accession>A0A0A1VZ76</accession>
<dbReference type="EMBL" id="BBPA01000059">
    <property type="protein sequence ID" value="GAL94576.1"/>
    <property type="molecule type" value="Genomic_DNA"/>
</dbReference>